<dbReference type="AlphaFoldDB" id="A0A426YN50"/>
<evidence type="ECO:0000313" key="7">
    <source>
        <dbReference type="EMBL" id="RRT53132.1"/>
    </source>
</evidence>
<evidence type="ECO:0000256" key="5">
    <source>
        <dbReference type="ARBA" id="ARBA00023136"/>
    </source>
</evidence>
<evidence type="ECO:0000313" key="8">
    <source>
        <dbReference type="Proteomes" id="UP000287651"/>
    </source>
</evidence>
<evidence type="ECO:0000256" key="4">
    <source>
        <dbReference type="ARBA" id="ARBA00022989"/>
    </source>
</evidence>
<evidence type="ECO:0000256" key="2">
    <source>
        <dbReference type="ARBA" id="ARBA00006948"/>
    </source>
</evidence>
<sequence>MNSFELYLQMQHPDTGTYFVKLQKLSELVYLLQPTDQTASPWARRTAQKQALVGRGRTLSPSFKIYLERTCGNVSHIYSPALKARQELPCGQWTSHPLPFFLSLSLYHCFLPPKAVVTIGSLDLLVMGTLVGHVAPGFGFLVIGLWHLVNHIRLYSINPDSYVAPPWFPSPLLGRHLELMLIMFGSVASISMELFIGPEAHQPFDADGTIPSNHLHNFEHASISLTFLIYAAFAVALDRAKLRNGDSLTQLLGAVAFSQQLLMFHLHSADHMGVEGQYHWLLQLVIVVSLATTLIGIGRPRSFLVSFMRSVSIAFQGVWFIIMGYVLWTPSLIPKGCFMNMEVGHYVVRCRSDEALDRAKSLVNLQFSWCLAAMAVLSMLLYLFLIKIYPEEPQYIPLAKGAVREEDLEFHKKMIDSNESLGHMGQTLRAIELEK</sequence>
<dbReference type="PANTHER" id="PTHR46285">
    <property type="entry name" value="PROTEINASE INHIBITOR I4, SERPIN (DUF716)-RELATED"/>
    <property type="match status" value="1"/>
</dbReference>
<evidence type="ECO:0000256" key="1">
    <source>
        <dbReference type="ARBA" id="ARBA00004141"/>
    </source>
</evidence>
<comment type="caution">
    <text evidence="7">The sequence shown here is derived from an EMBL/GenBank/DDBJ whole genome shotgun (WGS) entry which is preliminary data.</text>
</comment>
<protein>
    <submittedName>
        <fullName evidence="7">Uncharacterized protein</fullName>
    </submittedName>
</protein>
<accession>A0A426YN50</accession>
<feature type="transmembrane region" description="Helical" evidence="6">
    <location>
        <begin position="366"/>
        <end position="385"/>
    </location>
</feature>
<feature type="transmembrane region" description="Helical" evidence="6">
    <location>
        <begin position="278"/>
        <end position="298"/>
    </location>
</feature>
<reference evidence="7 8" key="1">
    <citation type="journal article" date="2014" name="Agronomy (Basel)">
        <title>A Draft Genome Sequence for Ensete ventricosum, the Drought-Tolerant Tree Against Hunger.</title>
        <authorList>
            <person name="Harrison J."/>
            <person name="Moore K.A."/>
            <person name="Paszkiewicz K."/>
            <person name="Jones T."/>
            <person name="Grant M."/>
            <person name="Ambacheew D."/>
            <person name="Muzemil S."/>
            <person name="Studholme D.J."/>
        </authorList>
    </citation>
    <scope>NUCLEOTIDE SEQUENCE [LARGE SCALE GENOMIC DNA]</scope>
</reference>
<dbReference type="EMBL" id="AMZH03011294">
    <property type="protein sequence ID" value="RRT53132.1"/>
    <property type="molecule type" value="Genomic_DNA"/>
</dbReference>
<comment type="subcellular location">
    <subcellularLocation>
        <location evidence="1">Membrane</location>
        <topology evidence="1">Multi-pass membrane protein</topology>
    </subcellularLocation>
</comment>
<dbReference type="Pfam" id="PF04819">
    <property type="entry name" value="DUF716"/>
    <property type="match status" value="1"/>
</dbReference>
<proteinExistence type="inferred from homology"/>
<keyword evidence="4 6" id="KW-1133">Transmembrane helix</keyword>
<dbReference type="InterPro" id="IPR006904">
    <property type="entry name" value="DUF716"/>
</dbReference>
<keyword evidence="3 6" id="KW-0812">Transmembrane</keyword>
<dbReference type="PANTHER" id="PTHR46285:SF3">
    <property type="entry name" value="PROTEINASE INHIBITOR I4, SERPIN (DUF716)"/>
    <property type="match status" value="1"/>
</dbReference>
<feature type="transmembrane region" description="Helical" evidence="6">
    <location>
        <begin position="124"/>
        <end position="149"/>
    </location>
</feature>
<organism evidence="7 8">
    <name type="scientific">Ensete ventricosum</name>
    <name type="common">Abyssinian banana</name>
    <name type="synonym">Musa ensete</name>
    <dbReference type="NCBI Taxonomy" id="4639"/>
    <lineage>
        <taxon>Eukaryota</taxon>
        <taxon>Viridiplantae</taxon>
        <taxon>Streptophyta</taxon>
        <taxon>Embryophyta</taxon>
        <taxon>Tracheophyta</taxon>
        <taxon>Spermatophyta</taxon>
        <taxon>Magnoliopsida</taxon>
        <taxon>Liliopsida</taxon>
        <taxon>Zingiberales</taxon>
        <taxon>Musaceae</taxon>
        <taxon>Ensete</taxon>
    </lineage>
</organism>
<name>A0A426YN50_ENSVE</name>
<comment type="similarity">
    <text evidence="2">Belongs to the TMEM45 family.</text>
</comment>
<dbReference type="GO" id="GO:0016020">
    <property type="term" value="C:membrane"/>
    <property type="evidence" value="ECO:0007669"/>
    <property type="project" value="UniProtKB-SubCell"/>
</dbReference>
<gene>
    <name evidence="7" type="ORF">B296_00012863</name>
</gene>
<keyword evidence="5 6" id="KW-0472">Membrane</keyword>
<feature type="transmembrane region" description="Helical" evidence="6">
    <location>
        <begin position="218"/>
        <end position="236"/>
    </location>
</feature>
<dbReference type="Proteomes" id="UP000287651">
    <property type="component" value="Unassembled WGS sequence"/>
</dbReference>
<evidence type="ECO:0000256" key="6">
    <source>
        <dbReference type="SAM" id="Phobius"/>
    </source>
</evidence>
<evidence type="ECO:0000256" key="3">
    <source>
        <dbReference type="ARBA" id="ARBA00022692"/>
    </source>
</evidence>
<feature type="transmembrane region" description="Helical" evidence="6">
    <location>
        <begin position="310"/>
        <end position="328"/>
    </location>
</feature>